<keyword evidence="3" id="KW-1185">Reference proteome</keyword>
<feature type="region of interest" description="Disordered" evidence="1">
    <location>
        <begin position="20"/>
        <end position="46"/>
    </location>
</feature>
<evidence type="ECO:0000256" key="1">
    <source>
        <dbReference type="SAM" id="MobiDB-lite"/>
    </source>
</evidence>
<accession>M4DME0</accession>
<dbReference type="AlphaFoldDB" id="M4DME0"/>
<protein>
    <submittedName>
        <fullName evidence="2">Uncharacterized protein</fullName>
    </submittedName>
</protein>
<dbReference type="HOGENOM" id="CLU_2501100_0_0_1"/>
<reference evidence="2 3" key="1">
    <citation type="journal article" date="2011" name="Nat. Genet.">
        <title>The genome of the mesopolyploid crop species Brassica rapa.</title>
        <authorList>
            <consortium name="Brassica rapa Genome Sequencing Project Consortium"/>
            <person name="Wang X."/>
            <person name="Wang H."/>
            <person name="Wang J."/>
            <person name="Sun R."/>
            <person name="Wu J."/>
            <person name="Liu S."/>
            <person name="Bai Y."/>
            <person name="Mun J.H."/>
            <person name="Bancroft I."/>
            <person name="Cheng F."/>
            <person name="Huang S."/>
            <person name="Li X."/>
            <person name="Hua W."/>
            <person name="Wang J."/>
            <person name="Wang X."/>
            <person name="Freeling M."/>
            <person name="Pires J.C."/>
            <person name="Paterson A.H."/>
            <person name="Chalhoub B."/>
            <person name="Wang B."/>
            <person name="Hayward A."/>
            <person name="Sharpe A.G."/>
            <person name="Park B.S."/>
            <person name="Weisshaar B."/>
            <person name="Liu B."/>
            <person name="Li B."/>
            <person name="Liu B."/>
            <person name="Tong C."/>
            <person name="Song C."/>
            <person name="Duran C."/>
            <person name="Peng C."/>
            <person name="Geng C."/>
            <person name="Koh C."/>
            <person name="Lin C."/>
            <person name="Edwards D."/>
            <person name="Mu D."/>
            <person name="Shen D."/>
            <person name="Soumpourou E."/>
            <person name="Li F."/>
            <person name="Fraser F."/>
            <person name="Conant G."/>
            <person name="Lassalle G."/>
            <person name="King G.J."/>
            <person name="Bonnema G."/>
            <person name="Tang H."/>
            <person name="Wang H."/>
            <person name="Belcram H."/>
            <person name="Zhou H."/>
            <person name="Hirakawa H."/>
            <person name="Abe H."/>
            <person name="Guo H."/>
            <person name="Wang H."/>
            <person name="Jin H."/>
            <person name="Parkin I.A."/>
            <person name="Batley J."/>
            <person name="Kim J.S."/>
            <person name="Just J."/>
            <person name="Li J."/>
            <person name="Xu J."/>
            <person name="Deng J."/>
            <person name="Kim J.A."/>
            <person name="Li J."/>
            <person name="Yu J."/>
            <person name="Meng J."/>
            <person name="Wang J."/>
            <person name="Min J."/>
            <person name="Poulain J."/>
            <person name="Wang J."/>
            <person name="Hatakeyama K."/>
            <person name="Wu K."/>
            <person name="Wang L."/>
            <person name="Fang L."/>
            <person name="Trick M."/>
            <person name="Links M.G."/>
            <person name="Zhao M."/>
            <person name="Jin M."/>
            <person name="Ramchiary N."/>
            <person name="Drou N."/>
            <person name="Berkman P.J."/>
            <person name="Cai Q."/>
            <person name="Huang Q."/>
            <person name="Li R."/>
            <person name="Tabata S."/>
            <person name="Cheng S."/>
            <person name="Zhang S."/>
            <person name="Zhang S."/>
            <person name="Huang S."/>
            <person name="Sato S."/>
            <person name="Sun S."/>
            <person name="Kwon S.J."/>
            <person name="Choi S.R."/>
            <person name="Lee T.H."/>
            <person name="Fan W."/>
            <person name="Zhao X."/>
            <person name="Tan X."/>
            <person name="Xu X."/>
            <person name="Wang Y."/>
            <person name="Qiu Y."/>
            <person name="Yin Y."/>
            <person name="Li Y."/>
            <person name="Du Y."/>
            <person name="Liao Y."/>
            <person name="Lim Y."/>
            <person name="Narusaka Y."/>
            <person name="Wang Y."/>
            <person name="Wang Z."/>
            <person name="Li Z."/>
            <person name="Wang Z."/>
            <person name="Xiong Z."/>
            <person name="Zhang Z."/>
        </authorList>
    </citation>
    <scope>NUCLEOTIDE SEQUENCE [LARGE SCALE GENOMIC DNA]</scope>
    <source>
        <strain evidence="2 3">cv. Chiifu-401-42</strain>
    </source>
</reference>
<reference evidence="2" key="3">
    <citation type="submission" date="2023-03" db="UniProtKB">
        <authorList>
            <consortium name="EnsemblPlants"/>
        </authorList>
    </citation>
    <scope>IDENTIFICATION</scope>
    <source>
        <strain evidence="2">cv. Chiifu-401-42</strain>
    </source>
</reference>
<dbReference type="InParanoid" id="M4DME0"/>
<dbReference type="Gramene" id="Bra017673.1">
    <property type="protein sequence ID" value="Bra017673.1-P"/>
    <property type="gene ID" value="Bra017673"/>
</dbReference>
<organism evidence="2 3">
    <name type="scientific">Brassica campestris</name>
    <name type="common">Field mustard</name>
    <dbReference type="NCBI Taxonomy" id="3711"/>
    <lineage>
        <taxon>Eukaryota</taxon>
        <taxon>Viridiplantae</taxon>
        <taxon>Streptophyta</taxon>
        <taxon>Embryophyta</taxon>
        <taxon>Tracheophyta</taxon>
        <taxon>Spermatophyta</taxon>
        <taxon>Magnoliopsida</taxon>
        <taxon>eudicotyledons</taxon>
        <taxon>Gunneridae</taxon>
        <taxon>Pentapetalae</taxon>
        <taxon>rosids</taxon>
        <taxon>malvids</taxon>
        <taxon>Brassicales</taxon>
        <taxon>Brassicaceae</taxon>
        <taxon>Brassiceae</taxon>
        <taxon>Brassica</taxon>
    </lineage>
</organism>
<evidence type="ECO:0000313" key="3">
    <source>
        <dbReference type="Proteomes" id="UP000011750"/>
    </source>
</evidence>
<dbReference type="Proteomes" id="UP000011750">
    <property type="component" value="Chromosome A03"/>
</dbReference>
<sequence>MKIGWFGRVQHGLIHTDSLTRVDSSRRNNDVSTQREERGKPYPHMKMELDGDIMRGVVPARMESELRRRSNAGCCTRAHGETASTA</sequence>
<reference evidence="2 3" key="2">
    <citation type="journal article" date="2018" name="Hortic Res">
        <title>Improved Brassica rapa reference genome by single-molecule sequencing and chromosome conformation capture technologies.</title>
        <authorList>
            <person name="Zhang L."/>
            <person name="Cai X."/>
            <person name="Wu J."/>
            <person name="Liu M."/>
            <person name="Grob S."/>
            <person name="Cheng F."/>
            <person name="Liang J."/>
            <person name="Cai C."/>
            <person name="Liu Z."/>
            <person name="Liu B."/>
            <person name="Wang F."/>
            <person name="Li S."/>
            <person name="Liu F."/>
            <person name="Li X."/>
            <person name="Cheng L."/>
            <person name="Yang W."/>
            <person name="Li M.H."/>
            <person name="Grossniklaus U."/>
            <person name="Zheng H."/>
            <person name="Wang X."/>
        </authorList>
    </citation>
    <scope>NUCLEOTIDE SEQUENCE [LARGE SCALE GENOMIC DNA]</scope>
    <source>
        <strain evidence="2 3">cv. Chiifu-401-42</strain>
    </source>
</reference>
<evidence type="ECO:0000313" key="2">
    <source>
        <dbReference type="EnsemblPlants" id="Bra017673.1-P"/>
    </source>
</evidence>
<dbReference type="EnsemblPlants" id="Bra017673.1">
    <property type="protein sequence ID" value="Bra017673.1-P"/>
    <property type="gene ID" value="Bra017673"/>
</dbReference>
<proteinExistence type="predicted"/>
<name>M4DME0_BRACM</name>